<dbReference type="OrthoDB" id="34166at2"/>
<sequence>MNFSAQVWNKIDNIYNSILIMPFVQELKSGLLKREIFQHYMIQDAIYLGEFARVLAIISAKAPEPDLQLQFANNVREAIIVERSLHENFFAKFGITIDHALATEPSPTCLNYTNFLIATAYRDSFAVTVAAVLPCFWIYSEVGKHIYQTAKIDNNPYQKWIETYADPDFEASVNYIIQVVDQQAKIASVQELKLMEQAFYRASQFEWMFWHSSEQLETWSIK</sequence>
<dbReference type="PANTHER" id="PTHR43198:SF2">
    <property type="entry name" value="SI:CH1073-67J19.1-RELATED"/>
    <property type="match status" value="1"/>
</dbReference>
<dbReference type="InterPro" id="IPR050967">
    <property type="entry name" value="Thiamine_Salvage_TenA"/>
</dbReference>
<accession>K9XTU8</accession>
<organism evidence="4 5">
    <name type="scientific">Stanieria cyanosphaera (strain ATCC 29371 / PCC 7437)</name>
    <dbReference type="NCBI Taxonomy" id="111780"/>
    <lineage>
        <taxon>Bacteria</taxon>
        <taxon>Bacillati</taxon>
        <taxon>Cyanobacteriota</taxon>
        <taxon>Cyanophyceae</taxon>
        <taxon>Pleurocapsales</taxon>
        <taxon>Dermocarpellaceae</taxon>
        <taxon>Stanieria</taxon>
    </lineage>
</organism>
<dbReference type="AlphaFoldDB" id="K9XTU8"/>
<keyword evidence="2" id="KW-0378">Hydrolase</keyword>
<dbReference type="RefSeq" id="WP_015193172.1">
    <property type="nucleotide sequence ID" value="NC_019748.1"/>
</dbReference>
<comment type="function">
    <text evidence="2">Catalyzes an amino-pyrimidine hydrolysis reaction at the C5' of the pyrimidine moiety of thiamine compounds, a reaction that is part of a thiamine salvage pathway.</text>
</comment>
<dbReference type="Pfam" id="PF03070">
    <property type="entry name" value="TENA_THI-4"/>
    <property type="match status" value="1"/>
</dbReference>
<dbReference type="SUPFAM" id="SSF48613">
    <property type="entry name" value="Heme oxygenase-like"/>
    <property type="match status" value="1"/>
</dbReference>
<comment type="catalytic activity">
    <reaction evidence="2">
        <text>thiamine + H2O = 5-(2-hydroxyethyl)-4-methylthiazole + 4-amino-5-hydroxymethyl-2-methylpyrimidine + H(+)</text>
        <dbReference type="Rhea" id="RHEA:17509"/>
        <dbReference type="ChEBI" id="CHEBI:15377"/>
        <dbReference type="ChEBI" id="CHEBI:15378"/>
        <dbReference type="ChEBI" id="CHEBI:16892"/>
        <dbReference type="ChEBI" id="CHEBI:17957"/>
        <dbReference type="ChEBI" id="CHEBI:18385"/>
        <dbReference type="EC" id="3.5.99.2"/>
    </reaction>
</comment>
<dbReference type="PANTHER" id="PTHR43198">
    <property type="entry name" value="BIFUNCTIONAL TH2 PROTEIN"/>
    <property type="match status" value="1"/>
</dbReference>
<dbReference type="HOGENOM" id="CLU_077537_3_2_3"/>
<evidence type="ECO:0000256" key="2">
    <source>
        <dbReference type="RuleBase" id="RU363093"/>
    </source>
</evidence>
<evidence type="ECO:0000259" key="3">
    <source>
        <dbReference type="Pfam" id="PF03070"/>
    </source>
</evidence>
<evidence type="ECO:0000256" key="1">
    <source>
        <dbReference type="ARBA" id="ARBA00004948"/>
    </source>
</evidence>
<dbReference type="KEGG" id="scs:Sta7437_1947"/>
<evidence type="ECO:0000313" key="5">
    <source>
        <dbReference type="Proteomes" id="UP000010473"/>
    </source>
</evidence>
<dbReference type="NCBIfam" id="TIGR04306">
    <property type="entry name" value="salvage_TenA"/>
    <property type="match status" value="1"/>
</dbReference>
<dbReference type="UniPathway" id="UPA00060"/>
<keyword evidence="5" id="KW-1185">Reference proteome</keyword>
<gene>
    <name evidence="4" type="ordered locus">Sta7437_1947</name>
</gene>
<dbReference type="EC" id="3.5.99.2" evidence="2"/>
<dbReference type="GO" id="GO:0009229">
    <property type="term" value="P:thiamine diphosphate biosynthetic process"/>
    <property type="evidence" value="ECO:0007669"/>
    <property type="project" value="UniProtKB-UniPathway"/>
</dbReference>
<reference evidence="5" key="1">
    <citation type="journal article" date="2013" name="Proc. Natl. Acad. Sci. U.S.A.">
        <title>Improving the coverage of the cyanobacterial phylum using diversity-driven genome sequencing.</title>
        <authorList>
            <person name="Shih P.M."/>
            <person name="Wu D."/>
            <person name="Latifi A."/>
            <person name="Axen S.D."/>
            <person name="Fewer D.P."/>
            <person name="Talla E."/>
            <person name="Calteau A."/>
            <person name="Cai F."/>
            <person name="Tandeau de Marsac N."/>
            <person name="Rippka R."/>
            <person name="Herdman M."/>
            <person name="Sivonen K."/>
            <person name="Coursin T."/>
            <person name="Laurent T."/>
            <person name="Goodwin L."/>
            <person name="Nolan M."/>
            <person name="Davenport K.W."/>
            <person name="Han C.S."/>
            <person name="Rubin E.M."/>
            <person name="Eisen J.A."/>
            <person name="Woyke T."/>
            <person name="Gugger M."/>
            <person name="Kerfeld C.A."/>
        </authorList>
    </citation>
    <scope>NUCLEOTIDE SEQUENCE [LARGE SCALE GENOMIC DNA]</scope>
    <source>
        <strain evidence="5">ATCC 29371 / PCC 7437</strain>
    </source>
</reference>
<evidence type="ECO:0000313" key="4">
    <source>
        <dbReference type="EMBL" id="AFZ35501.1"/>
    </source>
</evidence>
<comment type="catalytic activity">
    <reaction evidence="2">
        <text>4-amino-5-aminomethyl-2-methylpyrimidine + H2O = 4-amino-5-hydroxymethyl-2-methylpyrimidine + NH4(+)</text>
        <dbReference type="Rhea" id="RHEA:31799"/>
        <dbReference type="ChEBI" id="CHEBI:15377"/>
        <dbReference type="ChEBI" id="CHEBI:16892"/>
        <dbReference type="ChEBI" id="CHEBI:28938"/>
        <dbReference type="ChEBI" id="CHEBI:63416"/>
        <dbReference type="EC" id="3.5.99.2"/>
    </reaction>
</comment>
<dbReference type="eggNOG" id="COG0819">
    <property type="taxonomic scope" value="Bacteria"/>
</dbReference>
<dbReference type="GO" id="GO:0009228">
    <property type="term" value="P:thiamine biosynthetic process"/>
    <property type="evidence" value="ECO:0007669"/>
    <property type="project" value="UniProtKB-KW"/>
</dbReference>
<dbReference type="InterPro" id="IPR016084">
    <property type="entry name" value="Haem_Oase-like_multi-hlx"/>
</dbReference>
<comment type="similarity">
    <text evidence="2">Belongs to the TenA family.</text>
</comment>
<protein>
    <recommendedName>
        <fullName evidence="2">Aminopyrimidine aminohydrolase</fullName>
        <ecNumber evidence="2">3.5.99.2</ecNumber>
    </recommendedName>
</protein>
<keyword evidence="2" id="KW-0784">Thiamine biosynthesis</keyword>
<dbReference type="PATRIC" id="fig|111780.3.peg.2037"/>
<comment type="pathway">
    <text evidence="1 2">Cofactor biosynthesis; thiamine diphosphate biosynthesis.</text>
</comment>
<dbReference type="InterPro" id="IPR004305">
    <property type="entry name" value="Thiaminase-2/PQQC"/>
</dbReference>
<dbReference type="GO" id="GO:0005829">
    <property type="term" value="C:cytosol"/>
    <property type="evidence" value="ECO:0007669"/>
    <property type="project" value="TreeGrafter"/>
</dbReference>
<dbReference type="Proteomes" id="UP000010473">
    <property type="component" value="Chromosome"/>
</dbReference>
<dbReference type="GO" id="GO:0050334">
    <property type="term" value="F:thiaminase activity"/>
    <property type="evidence" value="ECO:0007669"/>
    <property type="project" value="UniProtKB-EC"/>
</dbReference>
<dbReference type="Gene3D" id="1.20.910.10">
    <property type="entry name" value="Heme oxygenase-like"/>
    <property type="match status" value="1"/>
</dbReference>
<dbReference type="EMBL" id="CP003653">
    <property type="protein sequence ID" value="AFZ35501.1"/>
    <property type="molecule type" value="Genomic_DNA"/>
</dbReference>
<feature type="domain" description="Thiaminase-2/PQQC" evidence="3">
    <location>
        <begin position="9"/>
        <end position="213"/>
    </location>
</feature>
<dbReference type="STRING" id="111780.Sta7437_1947"/>
<dbReference type="InterPro" id="IPR027574">
    <property type="entry name" value="Thiaminase_II"/>
</dbReference>
<dbReference type="CDD" id="cd19365">
    <property type="entry name" value="TenA_C-like"/>
    <property type="match status" value="1"/>
</dbReference>
<proteinExistence type="inferred from homology"/>
<name>K9XTU8_STAC7</name>